<comment type="caution">
    <text evidence="5">The sequence shown here is derived from an EMBL/GenBank/DDBJ whole genome shotgun (WGS) entry which is preliminary data.</text>
</comment>
<name>A0ABN9MN08_9NEOB</name>
<evidence type="ECO:0000313" key="5">
    <source>
        <dbReference type="EMBL" id="CAJ0967737.1"/>
    </source>
</evidence>
<dbReference type="InterPro" id="IPR052485">
    <property type="entry name" value="MEGF_diff_regulators"/>
</dbReference>
<keyword evidence="1 3" id="KW-0732">Signal</keyword>
<proteinExistence type="predicted"/>
<sequence>MKPLWVPTVIPGLLWLVNIQTGTSLKVNGPNVCSYWESYTTAVKESYAHPYSQSTPDPCDSTWSYFKTCTPPKIMYRTAYRHGVKVDYRKRHRCCQGYYENNDECVRKWS</sequence>
<dbReference type="PANTHER" id="PTHR24052">
    <property type="entry name" value="DELTA-RELATED"/>
    <property type="match status" value="1"/>
</dbReference>
<feature type="non-terminal residue" evidence="5">
    <location>
        <position position="110"/>
    </location>
</feature>
<dbReference type="Proteomes" id="UP001176940">
    <property type="component" value="Unassembled WGS sequence"/>
</dbReference>
<dbReference type="PROSITE" id="PS51041">
    <property type="entry name" value="EMI"/>
    <property type="match status" value="1"/>
</dbReference>
<feature type="signal peptide" evidence="3">
    <location>
        <begin position="1"/>
        <end position="24"/>
    </location>
</feature>
<dbReference type="PANTHER" id="PTHR24052:SF12">
    <property type="entry name" value="PLATELET ENDOTHELIAL AGGREGATION RECEPTOR 1"/>
    <property type="match status" value="1"/>
</dbReference>
<keyword evidence="2" id="KW-1015">Disulfide bond</keyword>
<evidence type="ECO:0000256" key="2">
    <source>
        <dbReference type="ARBA" id="ARBA00023157"/>
    </source>
</evidence>
<feature type="domain" description="EMI" evidence="4">
    <location>
        <begin position="29"/>
        <end position="107"/>
    </location>
</feature>
<reference evidence="5" key="1">
    <citation type="submission" date="2023-07" db="EMBL/GenBank/DDBJ databases">
        <authorList>
            <person name="Stuckert A."/>
        </authorList>
    </citation>
    <scope>NUCLEOTIDE SEQUENCE</scope>
</reference>
<protein>
    <recommendedName>
        <fullName evidence="4">EMI domain-containing protein</fullName>
    </recommendedName>
</protein>
<evidence type="ECO:0000313" key="6">
    <source>
        <dbReference type="Proteomes" id="UP001176940"/>
    </source>
</evidence>
<evidence type="ECO:0000259" key="4">
    <source>
        <dbReference type="PROSITE" id="PS51041"/>
    </source>
</evidence>
<gene>
    <name evidence="5" type="ORF">RIMI_LOCUS22447755</name>
</gene>
<keyword evidence="6" id="KW-1185">Reference proteome</keyword>
<evidence type="ECO:0000256" key="3">
    <source>
        <dbReference type="SAM" id="SignalP"/>
    </source>
</evidence>
<dbReference type="InterPro" id="IPR011489">
    <property type="entry name" value="EMI_domain"/>
</dbReference>
<organism evidence="5 6">
    <name type="scientific">Ranitomeya imitator</name>
    <name type="common">mimic poison frog</name>
    <dbReference type="NCBI Taxonomy" id="111125"/>
    <lineage>
        <taxon>Eukaryota</taxon>
        <taxon>Metazoa</taxon>
        <taxon>Chordata</taxon>
        <taxon>Craniata</taxon>
        <taxon>Vertebrata</taxon>
        <taxon>Euteleostomi</taxon>
        <taxon>Amphibia</taxon>
        <taxon>Batrachia</taxon>
        <taxon>Anura</taxon>
        <taxon>Neobatrachia</taxon>
        <taxon>Hyloidea</taxon>
        <taxon>Dendrobatidae</taxon>
        <taxon>Dendrobatinae</taxon>
        <taxon>Ranitomeya</taxon>
    </lineage>
</organism>
<feature type="chain" id="PRO_5047396097" description="EMI domain-containing protein" evidence="3">
    <location>
        <begin position="25"/>
        <end position="110"/>
    </location>
</feature>
<dbReference type="Pfam" id="PF07546">
    <property type="entry name" value="EMI"/>
    <property type="match status" value="1"/>
</dbReference>
<evidence type="ECO:0000256" key="1">
    <source>
        <dbReference type="ARBA" id="ARBA00022729"/>
    </source>
</evidence>
<accession>A0ABN9MN08</accession>
<dbReference type="EMBL" id="CAUEEQ010078553">
    <property type="protein sequence ID" value="CAJ0967737.1"/>
    <property type="molecule type" value="Genomic_DNA"/>
</dbReference>